<dbReference type="PANTHER" id="PTHR47955:SF13">
    <property type="entry name" value="CYTOCHROME P450"/>
    <property type="match status" value="1"/>
</dbReference>
<dbReference type="AlphaFoldDB" id="A0A5N6M4J1"/>
<dbReference type="GO" id="GO:0016705">
    <property type="term" value="F:oxidoreductase activity, acting on paired donors, with incorporation or reduction of molecular oxygen"/>
    <property type="evidence" value="ECO:0007669"/>
    <property type="project" value="InterPro"/>
</dbReference>
<name>A0A5N6M4J1_9ASTR</name>
<keyword evidence="9" id="KW-0408">Iron</keyword>
<evidence type="ECO:0000256" key="3">
    <source>
        <dbReference type="ARBA" id="ARBA00010617"/>
    </source>
</evidence>
<dbReference type="PANTHER" id="PTHR47955">
    <property type="entry name" value="CYTOCHROME P450 FAMILY 71 PROTEIN"/>
    <property type="match status" value="1"/>
</dbReference>
<comment type="caution">
    <text evidence="13">The sequence shown here is derived from an EMBL/GenBank/DDBJ whole genome shotgun (WGS) entry which is preliminary data.</text>
</comment>
<evidence type="ECO:0000256" key="11">
    <source>
        <dbReference type="ARBA" id="ARBA00023136"/>
    </source>
</evidence>
<comment type="similarity">
    <text evidence="3">Belongs to the cytochrome P450 family.</text>
</comment>
<keyword evidence="4" id="KW-0349">Heme</keyword>
<gene>
    <name evidence="13" type="ORF">E3N88_36719</name>
</gene>
<evidence type="ECO:0000256" key="8">
    <source>
        <dbReference type="ARBA" id="ARBA00023002"/>
    </source>
</evidence>
<keyword evidence="8" id="KW-0560">Oxidoreductase</keyword>
<evidence type="ECO:0000256" key="12">
    <source>
        <dbReference type="SAM" id="SignalP"/>
    </source>
</evidence>
<dbReference type="InterPro" id="IPR001128">
    <property type="entry name" value="Cyt_P450"/>
</dbReference>
<keyword evidence="12" id="KW-0732">Signal</keyword>
<keyword evidence="11" id="KW-0472">Membrane</keyword>
<keyword evidence="14" id="KW-1185">Reference proteome</keyword>
<dbReference type="Pfam" id="PF00067">
    <property type="entry name" value="p450"/>
    <property type="match status" value="1"/>
</dbReference>
<dbReference type="OrthoDB" id="2789670at2759"/>
<dbReference type="InterPro" id="IPR002401">
    <property type="entry name" value="Cyt_P450_E_grp-I"/>
</dbReference>
<evidence type="ECO:0000256" key="10">
    <source>
        <dbReference type="ARBA" id="ARBA00023033"/>
    </source>
</evidence>
<dbReference type="Proteomes" id="UP000326396">
    <property type="component" value="Linkage Group LG7"/>
</dbReference>
<feature type="signal peptide" evidence="12">
    <location>
        <begin position="1"/>
        <end position="17"/>
    </location>
</feature>
<reference evidence="13 14" key="1">
    <citation type="submission" date="2019-05" db="EMBL/GenBank/DDBJ databases">
        <title>Mikania micrantha, genome provides insights into the molecular mechanism of rapid growth.</title>
        <authorList>
            <person name="Liu B."/>
        </authorList>
    </citation>
    <scope>NUCLEOTIDE SEQUENCE [LARGE SCALE GENOMIC DNA]</scope>
    <source>
        <strain evidence="13">NLD-2019</strain>
        <tissue evidence="13">Leaf</tissue>
    </source>
</reference>
<keyword evidence="5" id="KW-0812">Transmembrane</keyword>
<protein>
    <submittedName>
        <fullName evidence="13">Uncharacterized protein</fullName>
    </submittedName>
</protein>
<dbReference type="GO" id="GO:0016020">
    <property type="term" value="C:membrane"/>
    <property type="evidence" value="ECO:0007669"/>
    <property type="project" value="UniProtKB-SubCell"/>
</dbReference>
<dbReference type="GO" id="GO:0020037">
    <property type="term" value="F:heme binding"/>
    <property type="evidence" value="ECO:0007669"/>
    <property type="project" value="InterPro"/>
</dbReference>
<dbReference type="InterPro" id="IPR036396">
    <property type="entry name" value="Cyt_P450_sf"/>
</dbReference>
<dbReference type="GO" id="GO:0005506">
    <property type="term" value="F:iron ion binding"/>
    <property type="evidence" value="ECO:0007669"/>
    <property type="project" value="InterPro"/>
</dbReference>
<evidence type="ECO:0000256" key="2">
    <source>
        <dbReference type="ARBA" id="ARBA00004167"/>
    </source>
</evidence>
<dbReference type="EMBL" id="SZYD01000017">
    <property type="protein sequence ID" value="KAD3068839.1"/>
    <property type="molecule type" value="Genomic_DNA"/>
</dbReference>
<feature type="chain" id="PRO_5024346698" evidence="12">
    <location>
        <begin position="18"/>
        <end position="408"/>
    </location>
</feature>
<dbReference type="Gene3D" id="1.10.630.10">
    <property type="entry name" value="Cytochrome P450"/>
    <property type="match status" value="1"/>
</dbReference>
<evidence type="ECO:0000256" key="5">
    <source>
        <dbReference type="ARBA" id="ARBA00022692"/>
    </source>
</evidence>
<dbReference type="GO" id="GO:0051762">
    <property type="term" value="P:sesquiterpene biosynthetic process"/>
    <property type="evidence" value="ECO:0007669"/>
    <property type="project" value="UniProtKB-ARBA"/>
</dbReference>
<evidence type="ECO:0000256" key="1">
    <source>
        <dbReference type="ARBA" id="ARBA00001971"/>
    </source>
</evidence>
<evidence type="ECO:0000256" key="4">
    <source>
        <dbReference type="ARBA" id="ARBA00022617"/>
    </source>
</evidence>
<proteinExistence type="inferred from homology"/>
<comment type="cofactor">
    <cofactor evidence="1">
        <name>heme</name>
        <dbReference type="ChEBI" id="CHEBI:30413"/>
    </cofactor>
</comment>
<dbReference type="GO" id="GO:0004497">
    <property type="term" value="F:monooxygenase activity"/>
    <property type="evidence" value="ECO:0007669"/>
    <property type="project" value="UniProtKB-KW"/>
</dbReference>
<keyword evidence="6" id="KW-0479">Metal-binding</keyword>
<evidence type="ECO:0000256" key="7">
    <source>
        <dbReference type="ARBA" id="ARBA00022989"/>
    </source>
</evidence>
<accession>A0A5N6M4J1</accession>
<dbReference type="PRINTS" id="PR00463">
    <property type="entry name" value="EP450I"/>
</dbReference>
<dbReference type="SUPFAM" id="SSF48264">
    <property type="entry name" value="Cytochrome P450"/>
    <property type="match status" value="1"/>
</dbReference>
<comment type="subcellular location">
    <subcellularLocation>
        <location evidence="2">Membrane</location>
        <topology evidence="2">Single-pass membrane protein</topology>
    </subcellularLocation>
</comment>
<sequence length="408" mass="46639">MVASSLILFTCWSLITTKTSKNLPPGPPRLPFIGNIHLLDKQAPHRKLAKLARKYGPIMHLQLGQVSTVVISSPRLAREILKTQDINFADKPTTTTSQIFFYKDSSIGWTPYGNYMKQIKKLVTSELLSAQKVRSFSYIREDELTRVFKFLEFSSGVPINFRDLAREIVNNIVSRATLGDICQDRQFMIDSTYAILKSMNSFNLFNYYPRLSFLNVISGKKAEWLKMHKEVDVILEKILEEHRSRRSRTNLQLDHDDMVDILLRPVKDSNDLDVPVMTDDRVKAIILELLTAGTSSSSMTIEWAFCEMIRNPRIMKKAQSEVRAVVKQGNIVTEADIQRLDYMKFIVKETLRLHCVPILLPRVNQKNCVVDGYDIPANTRILVNAWACATDVPIRPLRIVPVSLSEPN</sequence>
<keyword evidence="7" id="KW-1133">Transmembrane helix</keyword>
<evidence type="ECO:0000256" key="6">
    <source>
        <dbReference type="ARBA" id="ARBA00022723"/>
    </source>
</evidence>
<evidence type="ECO:0000313" key="14">
    <source>
        <dbReference type="Proteomes" id="UP000326396"/>
    </source>
</evidence>
<keyword evidence="10" id="KW-0503">Monooxygenase</keyword>
<organism evidence="13 14">
    <name type="scientific">Mikania micrantha</name>
    <name type="common">bitter vine</name>
    <dbReference type="NCBI Taxonomy" id="192012"/>
    <lineage>
        <taxon>Eukaryota</taxon>
        <taxon>Viridiplantae</taxon>
        <taxon>Streptophyta</taxon>
        <taxon>Embryophyta</taxon>
        <taxon>Tracheophyta</taxon>
        <taxon>Spermatophyta</taxon>
        <taxon>Magnoliopsida</taxon>
        <taxon>eudicotyledons</taxon>
        <taxon>Gunneridae</taxon>
        <taxon>Pentapetalae</taxon>
        <taxon>asterids</taxon>
        <taxon>campanulids</taxon>
        <taxon>Asterales</taxon>
        <taxon>Asteraceae</taxon>
        <taxon>Asteroideae</taxon>
        <taxon>Heliantheae alliance</taxon>
        <taxon>Eupatorieae</taxon>
        <taxon>Mikania</taxon>
    </lineage>
</organism>
<evidence type="ECO:0000313" key="13">
    <source>
        <dbReference type="EMBL" id="KAD3068839.1"/>
    </source>
</evidence>
<evidence type="ECO:0000256" key="9">
    <source>
        <dbReference type="ARBA" id="ARBA00023004"/>
    </source>
</evidence>